<feature type="transmembrane region" description="Helical" evidence="7">
    <location>
        <begin position="364"/>
        <end position="384"/>
    </location>
</feature>
<accession>A0AAV9PY24</accession>
<evidence type="ECO:0000256" key="1">
    <source>
        <dbReference type="ARBA" id="ARBA00004141"/>
    </source>
</evidence>
<evidence type="ECO:0000259" key="8">
    <source>
        <dbReference type="PROSITE" id="PS50850"/>
    </source>
</evidence>
<sequence>MSDVHNPTVQPATELNAKDNDKYELQEAEHLDLSGQNLTFDEQELEPELHARTWIALAAFFLLNFTQVVALQGPSAVLTYIGTDLHNTETQAWVVVALSLVQGVVGPLLSTASDTFQVRKPLLVGSCAVSFVGACIAPGSSTIYRLIGANVLIGVGFASVPIAYAVPSEILPRRWRPLAQAGVNIAAILATIVGPFTIGALTKHNTHTGWRLFYWFQAALWGATTIALCVGYRPPTRHTRLDHLSFWDKLGHIDLIGCFLLTAGLTLFIVGLSLGGGLYTWTDANTLSTMIIGLVTLIAFAVYEWKGTKTGILHHDLFRGGRNKGRTFAICVALLFVEAIMTFGYGLFFPVLSQILFTTDPVLIVARSQACWIPAIFSTLLWGYISTRYRTIREPLLIGFVFLTAGLIGLATIQPGQSASAIAFSCLAGIGVGAPLILVVTGVQLSTPHSLIATATACTTSSRAVAGAIFSAIYAAAFNTRLKEYLPKYIAKAALAAGLPASSLPAFILALSEGDGPAAFAKIPGISPTIVAQGARALQQAFADSIRVVFIIGAPFGVVACIACWFLGDLRDTMDYRVDAPIEELHAKRDRHGPAV</sequence>
<dbReference type="PANTHER" id="PTHR23501:SF195">
    <property type="entry name" value="PEP5"/>
    <property type="match status" value="1"/>
</dbReference>
<evidence type="ECO:0000256" key="2">
    <source>
        <dbReference type="ARBA" id="ARBA00022448"/>
    </source>
</evidence>
<evidence type="ECO:0000256" key="5">
    <source>
        <dbReference type="ARBA" id="ARBA00023136"/>
    </source>
</evidence>
<evidence type="ECO:0000256" key="7">
    <source>
        <dbReference type="SAM" id="Phobius"/>
    </source>
</evidence>
<feature type="transmembrane region" description="Helical" evidence="7">
    <location>
        <begin position="548"/>
        <end position="568"/>
    </location>
</feature>
<dbReference type="InterPro" id="IPR036259">
    <property type="entry name" value="MFS_trans_sf"/>
</dbReference>
<feature type="transmembrane region" description="Helical" evidence="7">
    <location>
        <begin position="287"/>
        <end position="306"/>
    </location>
</feature>
<feature type="compositionally biased region" description="Polar residues" evidence="6">
    <location>
        <begin position="1"/>
        <end position="13"/>
    </location>
</feature>
<feature type="transmembrane region" description="Helical" evidence="7">
    <location>
        <begin position="253"/>
        <end position="281"/>
    </location>
</feature>
<name>A0AAV9PY24_9PEZI</name>
<dbReference type="GO" id="GO:0005886">
    <property type="term" value="C:plasma membrane"/>
    <property type="evidence" value="ECO:0007669"/>
    <property type="project" value="TreeGrafter"/>
</dbReference>
<keyword evidence="2" id="KW-0813">Transport</keyword>
<dbReference type="GO" id="GO:0022857">
    <property type="term" value="F:transmembrane transporter activity"/>
    <property type="evidence" value="ECO:0007669"/>
    <property type="project" value="InterPro"/>
</dbReference>
<evidence type="ECO:0000256" key="3">
    <source>
        <dbReference type="ARBA" id="ARBA00022692"/>
    </source>
</evidence>
<evidence type="ECO:0000313" key="10">
    <source>
        <dbReference type="Proteomes" id="UP001345827"/>
    </source>
</evidence>
<organism evidence="9 10">
    <name type="scientific">Vermiconidia calcicola</name>
    <dbReference type="NCBI Taxonomy" id="1690605"/>
    <lineage>
        <taxon>Eukaryota</taxon>
        <taxon>Fungi</taxon>
        <taxon>Dikarya</taxon>
        <taxon>Ascomycota</taxon>
        <taxon>Pezizomycotina</taxon>
        <taxon>Dothideomycetes</taxon>
        <taxon>Dothideomycetidae</taxon>
        <taxon>Mycosphaerellales</taxon>
        <taxon>Extremaceae</taxon>
        <taxon>Vermiconidia</taxon>
    </lineage>
</organism>
<dbReference type="InterPro" id="IPR053791">
    <property type="entry name" value="MFS_Tri12-like"/>
</dbReference>
<proteinExistence type="predicted"/>
<gene>
    <name evidence="9" type="ORF">LTR25_008775</name>
</gene>
<dbReference type="SUPFAM" id="SSF103473">
    <property type="entry name" value="MFS general substrate transporter"/>
    <property type="match status" value="1"/>
</dbReference>
<dbReference type="AlphaFoldDB" id="A0AAV9PY24"/>
<feature type="transmembrane region" description="Helical" evidence="7">
    <location>
        <begin position="92"/>
        <end position="110"/>
    </location>
</feature>
<keyword evidence="5 7" id="KW-0472">Membrane</keyword>
<feature type="transmembrane region" description="Helical" evidence="7">
    <location>
        <begin position="178"/>
        <end position="200"/>
    </location>
</feature>
<feature type="region of interest" description="Disordered" evidence="6">
    <location>
        <begin position="1"/>
        <end position="20"/>
    </location>
</feature>
<dbReference type="CDD" id="cd06179">
    <property type="entry name" value="MFS_TRI12_like"/>
    <property type="match status" value="1"/>
</dbReference>
<dbReference type="PROSITE" id="PS50850">
    <property type="entry name" value="MFS"/>
    <property type="match status" value="1"/>
</dbReference>
<feature type="transmembrane region" description="Helical" evidence="7">
    <location>
        <begin position="122"/>
        <end position="140"/>
    </location>
</feature>
<keyword evidence="4 7" id="KW-1133">Transmembrane helix</keyword>
<dbReference type="InterPro" id="IPR020846">
    <property type="entry name" value="MFS_dom"/>
</dbReference>
<dbReference type="Gene3D" id="1.20.1250.20">
    <property type="entry name" value="MFS general substrate transporter like domains"/>
    <property type="match status" value="2"/>
</dbReference>
<reference evidence="9 10" key="1">
    <citation type="submission" date="2023-06" db="EMBL/GenBank/DDBJ databases">
        <title>Black Yeasts Isolated from many extreme environments.</title>
        <authorList>
            <person name="Coleine C."/>
            <person name="Stajich J.E."/>
            <person name="Selbmann L."/>
        </authorList>
    </citation>
    <scope>NUCLEOTIDE SEQUENCE [LARGE SCALE GENOMIC DNA]</scope>
    <source>
        <strain evidence="9 10">CCFEE 5887</strain>
    </source>
</reference>
<keyword evidence="3 7" id="KW-0812">Transmembrane</keyword>
<evidence type="ECO:0000256" key="4">
    <source>
        <dbReference type="ARBA" id="ARBA00022989"/>
    </source>
</evidence>
<comment type="caution">
    <text evidence="9">The sequence shown here is derived from an EMBL/GenBank/DDBJ whole genome shotgun (WGS) entry which is preliminary data.</text>
</comment>
<feature type="transmembrane region" description="Helical" evidence="7">
    <location>
        <begin position="489"/>
        <end position="512"/>
    </location>
</feature>
<feature type="transmembrane region" description="Helical" evidence="7">
    <location>
        <begin position="419"/>
        <end position="439"/>
    </location>
</feature>
<feature type="transmembrane region" description="Helical" evidence="7">
    <location>
        <begin position="54"/>
        <end position="72"/>
    </location>
</feature>
<dbReference type="InterPro" id="IPR010573">
    <property type="entry name" value="MFS_Str1/Tri12-like"/>
</dbReference>
<evidence type="ECO:0000313" key="9">
    <source>
        <dbReference type="EMBL" id="KAK5530918.1"/>
    </source>
</evidence>
<feature type="domain" description="Major facilitator superfamily (MFS) profile" evidence="8">
    <location>
        <begin position="52"/>
        <end position="572"/>
    </location>
</feature>
<dbReference type="Pfam" id="PF06609">
    <property type="entry name" value="TRI12"/>
    <property type="match status" value="1"/>
</dbReference>
<dbReference type="EMBL" id="JAXLQG010000018">
    <property type="protein sequence ID" value="KAK5530918.1"/>
    <property type="molecule type" value="Genomic_DNA"/>
</dbReference>
<dbReference type="PANTHER" id="PTHR23501">
    <property type="entry name" value="MAJOR FACILITATOR SUPERFAMILY"/>
    <property type="match status" value="1"/>
</dbReference>
<keyword evidence="10" id="KW-1185">Reference proteome</keyword>
<feature type="transmembrane region" description="Helical" evidence="7">
    <location>
        <begin position="396"/>
        <end position="413"/>
    </location>
</feature>
<protein>
    <recommendedName>
        <fullName evidence="8">Major facilitator superfamily (MFS) profile domain-containing protein</fullName>
    </recommendedName>
</protein>
<feature type="transmembrane region" description="Helical" evidence="7">
    <location>
        <begin position="327"/>
        <end position="352"/>
    </location>
</feature>
<feature type="transmembrane region" description="Helical" evidence="7">
    <location>
        <begin position="146"/>
        <end position="166"/>
    </location>
</feature>
<evidence type="ECO:0000256" key="6">
    <source>
        <dbReference type="SAM" id="MobiDB-lite"/>
    </source>
</evidence>
<dbReference type="Proteomes" id="UP001345827">
    <property type="component" value="Unassembled WGS sequence"/>
</dbReference>
<feature type="transmembrane region" description="Helical" evidence="7">
    <location>
        <begin position="212"/>
        <end position="232"/>
    </location>
</feature>
<comment type="subcellular location">
    <subcellularLocation>
        <location evidence="1">Membrane</location>
        <topology evidence="1">Multi-pass membrane protein</topology>
    </subcellularLocation>
</comment>